<dbReference type="AlphaFoldDB" id="A0A8B9SYS3"/>
<evidence type="ECO:0000256" key="1">
    <source>
        <dbReference type="SAM" id="MobiDB-lite"/>
    </source>
</evidence>
<name>A0A8B9SYS3_ANAPL</name>
<dbReference type="InterPro" id="IPR051856">
    <property type="entry name" value="CSR-E3_Ligase_Protein"/>
</dbReference>
<dbReference type="Ensembl" id="ENSAPLT00020014368.1">
    <property type="protein sequence ID" value="ENSAPLP00020013333.1"/>
    <property type="gene ID" value="ENSAPLG00020009789.1"/>
</dbReference>
<feature type="compositionally biased region" description="Basic and acidic residues" evidence="1">
    <location>
        <begin position="141"/>
        <end position="156"/>
    </location>
</feature>
<dbReference type="PANTHER" id="PTHR21041:SF17">
    <property type="entry name" value="E3 UBIQUITIN-PROTEIN LIGASE DCST1"/>
    <property type="match status" value="1"/>
</dbReference>
<accession>A0A8B9SYS3</accession>
<organism evidence="2 3">
    <name type="scientific">Anas platyrhynchos</name>
    <name type="common">Mallard</name>
    <name type="synonym">Anas boschas</name>
    <dbReference type="NCBI Taxonomy" id="8839"/>
    <lineage>
        <taxon>Eukaryota</taxon>
        <taxon>Metazoa</taxon>
        <taxon>Chordata</taxon>
        <taxon>Craniata</taxon>
        <taxon>Vertebrata</taxon>
        <taxon>Euteleostomi</taxon>
        <taxon>Archelosauria</taxon>
        <taxon>Archosauria</taxon>
        <taxon>Dinosauria</taxon>
        <taxon>Saurischia</taxon>
        <taxon>Theropoda</taxon>
        <taxon>Coelurosauria</taxon>
        <taxon>Aves</taxon>
        <taxon>Neognathae</taxon>
        <taxon>Galloanserae</taxon>
        <taxon>Anseriformes</taxon>
        <taxon>Anatidae</taxon>
        <taxon>Anatinae</taxon>
        <taxon>Anas</taxon>
    </lineage>
</organism>
<feature type="region of interest" description="Disordered" evidence="1">
    <location>
        <begin position="141"/>
        <end position="162"/>
    </location>
</feature>
<proteinExistence type="predicted"/>
<dbReference type="Proteomes" id="UP000694400">
    <property type="component" value="Chromosome 32"/>
</dbReference>
<reference evidence="2" key="1">
    <citation type="submission" date="2019-08" db="EMBL/GenBank/DDBJ databases">
        <title>Three high-quality genomes provides insights into domestication of ducks.</title>
        <authorList>
            <person name="Hou Z.C."/>
            <person name="Zhu F."/>
            <person name="Yin Z.T."/>
            <person name="Zhang F."/>
        </authorList>
    </citation>
    <scope>NUCLEOTIDE SEQUENCE [LARGE SCALE GENOMIC DNA]</scope>
</reference>
<evidence type="ECO:0000313" key="3">
    <source>
        <dbReference type="Proteomes" id="UP000694400"/>
    </source>
</evidence>
<sequence length="194" mass="20986">MNLSETRKVQLTCGLAGEDGAGGRHGTVGAVGPPWGRGDSSLLPAGVTALGWATSPHIRCASLLVVPKFLGKEGRVFVLSFVLAAIYNGPVANVWHNLDEVIRAVGCVTELQVNHSRHLWRVSTVPLRMVMEDMVVRLRGGGRREGAGGRGADRASTRTRRPGLSTQKLYEMKTKLRCTCEWGTLSPLCQTPWT</sequence>
<reference evidence="2" key="3">
    <citation type="submission" date="2025-09" db="UniProtKB">
        <authorList>
            <consortium name="Ensembl"/>
        </authorList>
    </citation>
    <scope>IDENTIFICATION</scope>
</reference>
<dbReference type="PANTHER" id="PTHR21041">
    <property type="entry name" value="DENDRITIC CELL-SPECIFIC TRANSMEMBRANE PROTEIN"/>
    <property type="match status" value="1"/>
</dbReference>
<protein>
    <submittedName>
        <fullName evidence="2">Uncharacterized protein</fullName>
    </submittedName>
</protein>
<reference evidence="2" key="2">
    <citation type="submission" date="2025-08" db="UniProtKB">
        <authorList>
            <consortium name="Ensembl"/>
        </authorList>
    </citation>
    <scope>IDENTIFICATION</scope>
</reference>
<evidence type="ECO:0000313" key="2">
    <source>
        <dbReference type="Ensembl" id="ENSAPLP00020013333.1"/>
    </source>
</evidence>